<reference evidence="2" key="1">
    <citation type="submission" date="2023-07" db="EMBL/GenBank/DDBJ databases">
        <title>Defluviimonas sediminis sp. nov., isolated from mangrove sediment.</title>
        <authorList>
            <person name="Liu L."/>
            <person name="Li J."/>
            <person name="Huang Y."/>
            <person name="Pan J."/>
            <person name="Li M."/>
        </authorList>
    </citation>
    <scope>NUCLEOTIDE SEQUENCE [LARGE SCALE GENOMIC DNA]</scope>
    <source>
        <strain evidence="2">FT324</strain>
    </source>
</reference>
<proteinExistence type="predicted"/>
<dbReference type="Pfam" id="PF06707">
    <property type="entry name" value="DUF1194"/>
    <property type="match status" value="1"/>
</dbReference>
<organism evidence="1 2">
    <name type="scientific">Albidovulum sediminis</name>
    <dbReference type="NCBI Taxonomy" id="3066345"/>
    <lineage>
        <taxon>Bacteria</taxon>
        <taxon>Pseudomonadati</taxon>
        <taxon>Pseudomonadota</taxon>
        <taxon>Alphaproteobacteria</taxon>
        <taxon>Rhodobacterales</taxon>
        <taxon>Paracoccaceae</taxon>
        <taxon>Albidovulum</taxon>
    </lineage>
</organism>
<dbReference type="Proteomes" id="UP001205601">
    <property type="component" value="Unassembled WGS sequence"/>
</dbReference>
<dbReference type="EMBL" id="JAOCQF010000001">
    <property type="protein sequence ID" value="MCT8329713.1"/>
    <property type="molecule type" value="Genomic_DNA"/>
</dbReference>
<protein>
    <submittedName>
        <fullName evidence="1">DUF1194 domain-containing protein</fullName>
    </submittedName>
</protein>
<dbReference type="PROSITE" id="PS51257">
    <property type="entry name" value="PROKAR_LIPOPROTEIN"/>
    <property type="match status" value="1"/>
</dbReference>
<evidence type="ECO:0000313" key="2">
    <source>
        <dbReference type="Proteomes" id="UP001205601"/>
    </source>
</evidence>
<dbReference type="InterPro" id="IPR036465">
    <property type="entry name" value="vWFA_dom_sf"/>
</dbReference>
<sequence length="236" mass="24622">MGQHGKHRALVAAAALALWAGPGWGACRLALALGFDVSRSVDAEDYAIQSDGILAALAAPEIVKALLGSDDHVALAVYEWSGQGAQSLVVGWTPVRSQADIDGISARVAAHTRSEDKLPTALGEALDFGADLLDQAGECAASTLDISGDGRNNAGEGPERVRERRGLDGILVNGLAIGGHESDIAVYYSQRLIHGQGAFVEVARVHADFPRAFRRKLERELTEQLLGKVAPGGGAG</sequence>
<evidence type="ECO:0000313" key="1">
    <source>
        <dbReference type="EMBL" id="MCT8329713.1"/>
    </source>
</evidence>
<keyword evidence="2" id="KW-1185">Reference proteome</keyword>
<dbReference type="SUPFAM" id="SSF53300">
    <property type="entry name" value="vWA-like"/>
    <property type="match status" value="1"/>
</dbReference>
<comment type="caution">
    <text evidence="1">The sequence shown here is derived from an EMBL/GenBank/DDBJ whole genome shotgun (WGS) entry which is preliminary data.</text>
</comment>
<accession>A0ABT2NNP4</accession>
<dbReference type="RefSeq" id="WP_261495163.1">
    <property type="nucleotide sequence ID" value="NZ_JAOCQF010000001.1"/>
</dbReference>
<name>A0ABT2NNP4_9RHOB</name>
<dbReference type="Gene3D" id="3.40.50.410">
    <property type="entry name" value="von Willebrand factor, type A domain"/>
    <property type="match status" value="1"/>
</dbReference>
<gene>
    <name evidence="1" type="ORF">N5I32_09335</name>
</gene>
<dbReference type="InterPro" id="IPR010607">
    <property type="entry name" value="DUF1194"/>
</dbReference>